<dbReference type="InterPro" id="IPR016181">
    <property type="entry name" value="Acyl_CoA_acyltransferase"/>
</dbReference>
<dbReference type="Proteomes" id="UP001597231">
    <property type="component" value="Unassembled WGS sequence"/>
</dbReference>
<dbReference type="PANTHER" id="PTHR13538:SF4">
    <property type="entry name" value="N-ALPHA-ACETYLTRANSFERASE 80"/>
    <property type="match status" value="1"/>
</dbReference>
<comment type="caution">
    <text evidence="2">The sequence shown here is derived from an EMBL/GenBank/DDBJ whole genome shotgun (WGS) entry which is preliminary data.</text>
</comment>
<protein>
    <submittedName>
        <fullName evidence="2">GNAT family N-acetyltransferase</fullName>
        <ecNumber evidence="2">2.3.-.-</ecNumber>
    </submittedName>
</protein>
<evidence type="ECO:0000259" key="1">
    <source>
        <dbReference type="PROSITE" id="PS51186"/>
    </source>
</evidence>
<organism evidence="2 3">
    <name type="scientific">Sporosarcina contaminans</name>
    <dbReference type="NCBI Taxonomy" id="633403"/>
    <lineage>
        <taxon>Bacteria</taxon>
        <taxon>Bacillati</taxon>
        <taxon>Bacillota</taxon>
        <taxon>Bacilli</taxon>
        <taxon>Bacillales</taxon>
        <taxon>Caryophanaceae</taxon>
        <taxon>Sporosarcina</taxon>
    </lineage>
</organism>
<sequence length="159" mass="18443">MIDFLSNQTAYIDDVANMIYKEFVEKTSSKMTFLEVKKFFSNTKMDDFPITLIALEDGKCIGTVSIFENDLKTQDLYKPWLASLYTKPEFRGKGVGQILITETLKVVKDLGYKELYLRTENAAEYYKNRGWVFIGNALDAKNEKVDIFKFDLKQEIGER</sequence>
<keyword evidence="2" id="KW-0012">Acyltransferase</keyword>
<dbReference type="EMBL" id="JBHTLT010000098">
    <property type="protein sequence ID" value="MFD1205891.1"/>
    <property type="molecule type" value="Genomic_DNA"/>
</dbReference>
<proteinExistence type="predicted"/>
<gene>
    <name evidence="2" type="ORF">ACFQ38_12400</name>
</gene>
<dbReference type="SUPFAM" id="SSF55729">
    <property type="entry name" value="Acyl-CoA N-acyltransferases (Nat)"/>
    <property type="match status" value="1"/>
</dbReference>
<dbReference type="RefSeq" id="WP_381481208.1">
    <property type="nucleotide sequence ID" value="NZ_JBHTLT010000098.1"/>
</dbReference>
<keyword evidence="2" id="KW-0808">Transferase</keyword>
<name>A0ABW3TYN7_9BACL</name>
<feature type="domain" description="N-acetyltransferase" evidence="1">
    <location>
        <begin position="2"/>
        <end position="157"/>
    </location>
</feature>
<evidence type="ECO:0000313" key="2">
    <source>
        <dbReference type="EMBL" id="MFD1205891.1"/>
    </source>
</evidence>
<evidence type="ECO:0000313" key="3">
    <source>
        <dbReference type="Proteomes" id="UP001597231"/>
    </source>
</evidence>
<reference evidence="3" key="1">
    <citation type="journal article" date="2019" name="Int. J. Syst. Evol. Microbiol.">
        <title>The Global Catalogue of Microorganisms (GCM) 10K type strain sequencing project: providing services to taxonomists for standard genome sequencing and annotation.</title>
        <authorList>
            <consortium name="The Broad Institute Genomics Platform"/>
            <consortium name="The Broad Institute Genome Sequencing Center for Infectious Disease"/>
            <person name="Wu L."/>
            <person name="Ma J."/>
        </authorList>
    </citation>
    <scope>NUCLEOTIDE SEQUENCE [LARGE SCALE GENOMIC DNA]</scope>
    <source>
        <strain evidence="3">CCUG 53915</strain>
    </source>
</reference>
<accession>A0ABW3TYN7</accession>
<dbReference type="CDD" id="cd04301">
    <property type="entry name" value="NAT_SF"/>
    <property type="match status" value="1"/>
</dbReference>
<dbReference type="GO" id="GO:0016746">
    <property type="term" value="F:acyltransferase activity"/>
    <property type="evidence" value="ECO:0007669"/>
    <property type="project" value="UniProtKB-KW"/>
</dbReference>
<dbReference type="Gene3D" id="3.40.630.30">
    <property type="match status" value="1"/>
</dbReference>
<dbReference type="InterPro" id="IPR039840">
    <property type="entry name" value="NAA80"/>
</dbReference>
<dbReference type="InterPro" id="IPR000182">
    <property type="entry name" value="GNAT_dom"/>
</dbReference>
<dbReference type="Pfam" id="PF00583">
    <property type="entry name" value="Acetyltransf_1"/>
    <property type="match status" value="1"/>
</dbReference>
<dbReference type="PROSITE" id="PS51186">
    <property type="entry name" value="GNAT"/>
    <property type="match status" value="1"/>
</dbReference>
<dbReference type="EC" id="2.3.-.-" evidence="2"/>
<keyword evidence="3" id="KW-1185">Reference proteome</keyword>
<dbReference type="PANTHER" id="PTHR13538">
    <property type="entry name" value="N-ACETYLTRANSFERASE 6"/>
    <property type="match status" value="1"/>
</dbReference>